<organism evidence="4 5">
    <name type="scientific">Mycetocola zhadangensis</name>
    <dbReference type="NCBI Taxonomy" id="1164595"/>
    <lineage>
        <taxon>Bacteria</taxon>
        <taxon>Bacillati</taxon>
        <taxon>Actinomycetota</taxon>
        <taxon>Actinomycetes</taxon>
        <taxon>Micrococcales</taxon>
        <taxon>Microbacteriaceae</taxon>
        <taxon>Mycetocola</taxon>
    </lineage>
</organism>
<evidence type="ECO:0000256" key="1">
    <source>
        <dbReference type="SAM" id="Coils"/>
    </source>
</evidence>
<dbReference type="AlphaFoldDB" id="A0A3L7IYV3"/>
<evidence type="ECO:0000313" key="5">
    <source>
        <dbReference type="Proteomes" id="UP000282460"/>
    </source>
</evidence>
<feature type="compositionally biased region" description="Low complexity" evidence="2">
    <location>
        <begin position="391"/>
        <end position="421"/>
    </location>
</feature>
<evidence type="ECO:0000256" key="2">
    <source>
        <dbReference type="SAM" id="MobiDB-lite"/>
    </source>
</evidence>
<evidence type="ECO:0000313" key="4">
    <source>
        <dbReference type="EMBL" id="RLQ82691.1"/>
    </source>
</evidence>
<keyword evidence="3" id="KW-1133">Transmembrane helix</keyword>
<accession>A0A3L7IYV3</accession>
<gene>
    <name evidence="4" type="ORF">D9V28_12110</name>
</gene>
<dbReference type="EMBL" id="RCWJ01000003">
    <property type="protein sequence ID" value="RLQ82691.1"/>
    <property type="molecule type" value="Genomic_DNA"/>
</dbReference>
<evidence type="ECO:0000256" key="3">
    <source>
        <dbReference type="SAM" id="Phobius"/>
    </source>
</evidence>
<keyword evidence="3" id="KW-0812">Transmembrane</keyword>
<feature type="compositionally biased region" description="Basic residues" evidence="2">
    <location>
        <begin position="116"/>
        <end position="133"/>
    </location>
</feature>
<dbReference type="Proteomes" id="UP000282460">
    <property type="component" value="Unassembled WGS sequence"/>
</dbReference>
<feature type="region of interest" description="Disordered" evidence="2">
    <location>
        <begin position="1"/>
        <end position="137"/>
    </location>
</feature>
<reference evidence="4 5" key="1">
    <citation type="submission" date="2018-10" db="EMBL/GenBank/DDBJ databases">
        <authorList>
            <person name="Li J."/>
        </authorList>
    </citation>
    <scope>NUCLEOTIDE SEQUENCE [LARGE SCALE GENOMIC DNA]</scope>
    <source>
        <strain evidence="4 5">ZD1-4</strain>
    </source>
</reference>
<keyword evidence="1" id="KW-0175">Coiled coil</keyword>
<sequence>MAGTPDRNARQPVSTPPGPSSSTPSPLIPPLPSTLNTREARRANAELTPVKPLAVTGRKARSAKAPKPPKAARPSKAPKPPKAAKPSKAPKPRNAPKPPKAAKPAKAPKPAPEQRNKKRPAKPTRSVRRRQRTPGRYDGSRTLTIVVASLAVISLIVVGALLWKKSQDPTVEQSMFAAYQSQQKELDGVATAAETDIEAFTALHEESTALNAAAATALAAVAGISDEPSRAAAETARVEFESSIAAQVVPAPDLDIPAADQKLSEESTVEELARGINGLDAEAQLLESEAEIASDALASLTTTRDTFAAALATFGATIPATATAVIAVNPDAAPALAGAVTSAVTGLTEAIEAGQPGVTELQAYAVAAAALQAEQARLDAIDTVEPDTDAETAPRATPRTTPRTPPRSTQPSNPPATTNPVTPAPDSPVPPVDPAPPVDTEPAA</sequence>
<protein>
    <submittedName>
        <fullName evidence="4">Uncharacterized protein</fullName>
    </submittedName>
</protein>
<keyword evidence="5" id="KW-1185">Reference proteome</keyword>
<feature type="compositionally biased region" description="Pro residues" evidence="2">
    <location>
        <begin position="422"/>
        <end position="444"/>
    </location>
</feature>
<keyword evidence="3" id="KW-0472">Membrane</keyword>
<feature type="compositionally biased region" description="Pro residues" evidence="2">
    <location>
        <begin position="93"/>
        <end position="111"/>
    </location>
</feature>
<feature type="compositionally biased region" description="Pro residues" evidence="2">
    <location>
        <begin position="66"/>
        <end position="83"/>
    </location>
</feature>
<comment type="caution">
    <text evidence="4">The sequence shown here is derived from an EMBL/GenBank/DDBJ whole genome shotgun (WGS) entry which is preliminary data.</text>
</comment>
<proteinExistence type="predicted"/>
<feature type="transmembrane region" description="Helical" evidence="3">
    <location>
        <begin position="142"/>
        <end position="163"/>
    </location>
</feature>
<name>A0A3L7IYV3_9MICO</name>
<feature type="coiled-coil region" evidence="1">
    <location>
        <begin position="269"/>
        <end position="296"/>
    </location>
</feature>
<feature type="region of interest" description="Disordered" evidence="2">
    <location>
        <begin position="383"/>
        <end position="444"/>
    </location>
</feature>